<dbReference type="PANTHER" id="PTHR16134">
    <property type="entry name" value="F-BOX/TPR REPEAT PROTEIN POF3"/>
    <property type="match status" value="1"/>
</dbReference>
<dbReference type="InterPro" id="IPR032675">
    <property type="entry name" value="LRR_dom_sf"/>
</dbReference>
<name>A0A226ENT1_FOLCA</name>
<comment type="caution">
    <text evidence="2">The sequence shown here is derived from an EMBL/GenBank/DDBJ whole genome shotgun (WGS) entry which is preliminary data.</text>
</comment>
<feature type="domain" description="F-box" evidence="1">
    <location>
        <begin position="10"/>
        <end position="36"/>
    </location>
</feature>
<dbReference type="SUPFAM" id="SSF81383">
    <property type="entry name" value="F-box domain"/>
    <property type="match status" value="1"/>
</dbReference>
<dbReference type="InterPro" id="IPR036047">
    <property type="entry name" value="F-box-like_dom_sf"/>
</dbReference>
<sequence>MNFLNPLTFPEILGTIFQFLDIQELLKCRKVCKLWNLETSQFIGERKLICINDATKLGQLYDLINRNATQPFRAFELWSFPIDLDNEQVMKYVSTCGPYFHHLTLNFEKESKNLLNIRTLRDLLLYDLPNLKSLSIRQLPSIILAQKWIFPPEGELKFIQPLLWNLQTLTLYSDEEFNFNFISNLFRAMVHLKRIFVEYGDEPKDFKKTILAAIFSCSAHLRELESLQYFLHNPGSGSQNWAWTPEECLKLVGCGFLLKSIKLHPTGKLETRTMFNLLEKLQTLTTLKLRVHDQLRCPIMASLTSVILYDYEGSLVFMDNLPNLRHLGLCEYSPAKFLTPENIVSNNQHLGLLSLNFYGSYAVSNHLFRAIAKTFPQLRILNFWYINNEKLRTVIENFPFLEELTINVVCVDDDALTGFPLELCEQMERMGNYHQIMQQAHTFPRTQPFIGDLANLRRLEMHAACLADWKWSNFSDVSVYFGLMQLTNLTSLSLYEFKWITETAIFQLCKTLPLIYLKLDSRMFPETLISGIKEIRPDIRLETVTDEFESYNTFYVCMR</sequence>
<dbReference type="Gene3D" id="1.20.1280.50">
    <property type="match status" value="1"/>
</dbReference>
<evidence type="ECO:0000313" key="3">
    <source>
        <dbReference type="Proteomes" id="UP000198287"/>
    </source>
</evidence>
<reference evidence="2 3" key="1">
    <citation type="submission" date="2015-12" db="EMBL/GenBank/DDBJ databases">
        <title>The genome of Folsomia candida.</title>
        <authorList>
            <person name="Faddeeva A."/>
            <person name="Derks M.F."/>
            <person name="Anvar Y."/>
            <person name="Smit S."/>
            <person name="Van Straalen N."/>
            <person name="Roelofs D."/>
        </authorList>
    </citation>
    <scope>NUCLEOTIDE SEQUENCE [LARGE SCALE GENOMIC DNA]</scope>
    <source>
        <strain evidence="2 3">VU population</strain>
        <tissue evidence="2">Whole body</tissue>
    </source>
</reference>
<dbReference type="OrthoDB" id="10512931at2759"/>
<evidence type="ECO:0000313" key="2">
    <source>
        <dbReference type="EMBL" id="OXA58236.1"/>
    </source>
</evidence>
<dbReference type="InterPro" id="IPR001810">
    <property type="entry name" value="F-box_dom"/>
</dbReference>
<evidence type="ECO:0000259" key="1">
    <source>
        <dbReference type="Pfam" id="PF12937"/>
    </source>
</evidence>
<dbReference type="Pfam" id="PF12937">
    <property type="entry name" value="F-box-like"/>
    <property type="match status" value="1"/>
</dbReference>
<dbReference type="SUPFAM" id="SSF52047">
    <property type="entry name" value="RNI-like"/>
    <property type="match status" value="1"/>
</dbReference>
<dbReference type="OMA" id="LICINDA"/>
<dbReference type="CDD" id="cd09917">
    <property type="entry name" value="F-box_SF"/>
    <property type="match status" value="1"/>
</dbReference>
<dbReference type="Proteomes" id="UP000198287">
    <property type="component" value="Unassembled WGS sequence"/>
</dbReference>
<proteinExistence type="predicted"/>
<protein>
    <recommendedName>
        <fullName evidence="1">F-box domain-containing protein</fullName>
    </recommendedName>
</protein>
<dbReference type="EMBL" id="LNIX01000003">
    <property type="protein sequence ID" value="OXA58236.1"/>
    <property type="molecule type" value="Genomic_DNA"/>
</dbReference>
<organism evidence="2 3">
    <name type="scientific">Folsomia candida</name>
    <name type="common">Springtail</name>
    <dbReference type="NCBI Taxonomy" id="158441"/>
    <lineage>
        <taxon>Eukaryota</taxon>
        <taxon>Metazoa</taxon>
        <taxon>Ecdysozoa</taxon>
        <taxon>Arthropoda</taxon>
        <taxon>Hexapoda</taxon>
        <taxon>Collembola</taxon>
        <taxon>Entomobryomorpha</taxon>
        <taxon>Isotomoidea</taxon>
        <taxon>Isotomidae</taxon>
        <taxon>Proisotominae</taxon>
        <taxon>Folsomia</taxon>
    </lineage>
</organism>
<dbReference type="AlphaFoldDB" id="A0A226ENT1"/>
<gene>
    <name evidence="2" type="ORF">Fcan01_07971</name>
</gene>
<keyword evidence="3" id="KW-1185">Reference proteome</keyword>
<dbReference type="PANTHER" id="PTHR16134:SF119">
    <property type="entry name" value="AT02038P-RELATED"/>
    <property type="match status" value="1"/>
</dbReference>
<accession>A0A226ENT1</accession>
<dbReference type="Gene3D" id="3.80.10.10">
    <property type="entry name" value="Ribonuclease Inhibitor"/>
    <property type="match status" value="1"/>
</dbReference>